<keyword evidence="1" id="KW-0614">Plasmid</keyword>
<evidence type="ECO:0000313" key="1">
    <source>
        <dbReference type="EMBL" id="AHJ95412.1"/>
    </source>
</evidence>
<dbReference type="Proteomes" id="UP000019423">
    <property type="component" value="Plasmid pHsw1"/>
</dbReference>
<dbReference type="RefSeq" id="WP_262489376.1">
    <property type="nucleotide sequence ID" value="NZ_CP007144.1"/>
</dbReference>
<dbReference type="HOGENOM" id="CLU_3234640_0_0_10"/>
<keyword evidence="2" id="KW-1185">Reference proteome</keyword>
<geneLocation type="plasmid" evidence="1 2">
    <name>pHsw1</name>
</geneLocation>
<organism evidence="1 2">
    <name type="scientific">Hymenobacter swuensis DY53</name>
    <dbReference type="NCBI Taxonomy" id="1227739"/>
    <lineage>
        <taxon>Bacteria</taxon>
        <taxon>Pseudomonadati</taxon>
        <taxon>Bacteroidota</taxon>
        <taxon>Cytophagia</taxon>
        <taxon>Cytophagales</taxon>
        <taxon>Hymenobacteraceae</taxon>
        <taxon>Hymenobacter</taxon>
    </lineage>
</organism>
<reference evidence="1 2" key="1">
    <citation type="submission" date="2014-01" db="EMBL/GenBank/DDBJ databases">
        <title>Complete sequence of plasmid1 of ionizing-radiation resistance bacterium Hymenobacter swuensis DY53.</title>
        <authorList>
            <person name="Jung J.-H."/>
            <person name="Jeong S.-W."/>
            <person name="Joe M.-H."/>
            <person name="Cho y.-j."/>
            <person name="Kim M.-K."/>
            <person name="Lim S.-Y."/>
        </authorList>
    </citation>
    <scope>NUCLEOTIDE SEQUENCE [LARGE SCALE GENOMIC DNA]</scope>
    <source>
        <strain evidence="1 2">DY53</strain>
        <plasmid evidence="1 2">pHsw1</plasmid>
    </source>
</reference>
<dbReference type="KEGG" id="hsw:Hsw_PA0079"/>
<proteinExistence type="predicted"/>
<dbReference type="EMBL" id="CP007144">
    <property type="protein sequence ID" value="AHJ95412.1"/>
    <property type="molecule type" value="Genomic_DNA"/>
</dbReference>
<evidence type="ECO:0000313" key="2">
    <source>
        <dbReference type="Proteomes" id="UP000019423"/>
    </source>
</evidence>
<dbReference type="PATRIC" id="fig|1227739.3.peg.110"/>
<gene>
    <name evidence="1" type="ORF">Hsw_PA0079</name>
</gene>
<sequence>MLAQNAPYFERSAHSDFLGISDHNHAQAGMSLPNYARGLQQAD</sequence>
<dbReference type="AlphaFoldDB" id="W8EUI9"/>
<protein>
    <submittedName>
        <fullName evidence="1">Uncharacterized protein</fullName>
    </submittedName>
</protein>
<name>W8EUI9_9BACT</name>
<accession>W8EUI9</accession>